<proteinExistence type="predicted"/>
<dbReference type="EMBL" id="JAPHNI010000712">
    <property type="protein sequence ID" value="KAJ8108682.1"/>
    <property type="molecule type" value="Genomic_DNA"/>
</dbReference>
<accession>A0ACC2HZY8</accession>
<protein>
    <submittedName>
        <fullName evidence="1">Uncharacterized protein</fullName>
    </submittedName>
</protein>
<reference evidence="1" key="1">
    <citation type="submission" date="2022-11" db="EMBL/GenBank/DDBJ databases">
        <title>Genome Sequence of Boeremia exigua.</title>
        <authorList>
            <person name="Buettner E."/>
        </authorList>
    </citation>
    <scope>NUCLEOTIDE SEQUENCE</scope>
    <source>
        <strain evidence="1">CU02</strain>
    </source>
</reference>
<keyword evidence="2" id="KW-1185">Reference proteome</keyword>
<comment type="caution">
    <text evidence="1">The sequence shown here is derived from an EMBL/GenBank/DDBJ whole genome shotgun (WGS) entry which is preliminary data.</text>
</comment>
<organism evidence="1 2">
    <name type="scientific">Boeremia exigua</name>
    <dbReference type="NCBI Taxonomy" id="749465"/>
    <lineage>
        <taxon>Eukaryota</taxon>
        <taxon>Fungi</taxon>
        <taxon>Dikarya</taxon>
        <taxon>Ascomycota</taxon>
        <taxon>Pezizomycotina</taxon>
        <taxon>Dothideomycetes</taxon>
        <taxon>Pleosporomycetidae</taxon>
        <taxon>Pleosporales</taxon>
        <taxon>Pleosporineae</taxon>
        <taxon>Didymellaceae</taxon>
        <taxon>Boeremia</taxon>
    </lineage>
</organism>
<name>A0ACC2HZY8_9PLEO</name>
<evidence type="ECO:0000313" key="2">
    <source>
        <dbReference type="Proteomes" id="UP001153331"/>
    </source>
</evidence>
<evidence type="ECO:0000313" key="1">
    <source>
        <dbReference type="EMBL" id="KAJ8108682.1"/>
    </source>
</evidence>
<dbReference type="Proteomes" id="UP001153331">
    <property type="component" value="Unassembled WGS sequence"/>
</dbReference>
<gene>
    <name evidence="1" type="ORF">OPT61_g8001</name>
</gene>
<sequence length="102" mass="11613">MFVSRVSVDDPRLTEVRRDVERIVAAQHEQRMRARDVDGHELVRRVSSSVANTVTVHGQPTITGNQRSGSPPTELHKTEVIEPRTIVIIMRIFGGLLYRPMR</sequence>